<evidence type="ECO:0000256" key="8">
    <source>
        <dbReference type="ARBA" id="ARBA00023136"/>
    </source>
</evidence>
<dbReference type="Proteomes" id="UP000284057">
    <property type="component" value="Unassembled WGS sequence"/>
</dbReference>
<dbReference type="GO" id="GO:0005886">
    <property type="term" value="C:plasma membrane"/>
    <property type="evidence" value="ECO:0007669"/>
    <property type="project" value="UniProtKB-SubCell"/>
</dbReference>
<evidence type="ECO:0000313" key="12">
    <source>
        <dbReference type="Proteomes" id="UP000284057"/>
    </source>
</evidence>
<evidence type="ECO:0000256" key="2">
    <source>
        <dbReference type="ARBA" id="ARBA00007254"/>
    </source>
</evidence>
<accession>A0A418KQ99</accession>
<feature type="transmembrane region" description="Helical" evidence="10">
    <location>
        <begin position="67"/>
        <end position="89"/>
    </location>
</feature>
<gene>
    <name evidence="10 11" type="primary">mscL</name>
    <name evidence="11" type="ORF">DY240_13940</name>
</gene>
<evidence type="ECO:0000256" key="9">
    <source>
        <dbReference type="ARBA" id="ARBA00023303"/>
    </source>
</evidence>
<dbReference type="HAMAP" id="MF_00115">
    <property type="entry name" value="MscL"/>
    <property type="match status" value="1"/>
</dbReference>
<evidence type="ECO:0000256" key="10">
    <source>
        <dbReference type="HAMAP-Rule" id="MF_00115"/>
    </source>
</evidence>
<keyword evidence="8 10" id="KW-0472">Membrane</keyword>
<protein>
    <recommendedName>
        <fullName evidence="10">Large-conductance mechanosensitive channel</fullName>
    </recommendedName>
</protein>
<dbReference type="Gene3D" id="1.10.1200.120">
    <property type="entry name" value="Large-conductance mechanosensitive channel, MscL, domain 1"/>
    <property type="match status" value="1"/>
</dbReference>
<reference evidence="11 12" key="1">
    <citation type="submission" date="2018-09" db="EMBL/GenBank/DDBJ databases">
        <title>Isolation, diversity and antifungal activity of actinobacteria from wheat.</title>
        <authorList>
            <person name="Han C."/>
        </authorList>
    </citation>
    <scope>NUCLEOTIDE SEQUENCE [LARGE SCALE GENOMIC DNA]</scope>
    <source>
        <strain evidence="11 12">NEAU-YY265</strain>
    </source>
</reference>
<evidence type="ECO:0000256" key="4">
    <source>
        <dbReference type="ARBA" id="ARBA00022475"/>
    </source>
</evidence>
<dbReference type="InterPro" id="IPR037673">
    <property type="entry name" value="MSC/AndL"/>
</dbReference>
<keyword evidence="7 10" id="KW-0406">Ion transport</keyword>
<dbReference type="PROSITE" id="PS01327">
    <property type="entry name" value="MSCL"/>
    <property type="match status" value="1"/>
</dbReference>
<keyword evidence="12" id="KW-1185">Reference proteome</keyword>
<keyword evidence="6 10" id="KW-1133">Transmembrane helix</keyword>
<dbReference type="EMBL" id="QUAL01000137">
    <property type="protein sequence ID" value="RIQ22325.1"/>
    <property type="molecule type" value="Genomic_DNA"/>
</dbReference>
<keyword evidence="9 10" id="KW-0407">Ion channel</keyword>
<comment type="subunit">
    <text evidence="10">Homopentamer.</text>
</comment>
<keyword evidence="3 10" id="KW-0813">Transport</keyword>
<dbReference type="RefSeq" id="WP_119660473.1">
    <property type="nucleotide sequence ID" value="NZ_QUAL01000137.1"/>
</dbReference>
<dbReference type="SUPFAM" id="SSF81330">
    <property type="entry name" value="Gated mechanosensitive channel"/>
    <property type="match status" value="1"/>
</dbReference>
<dbReference type="PRINTS" id="PR01264">
    <property type="entry name" value="MECHCHANNEL"/>
</dbReference>
<dbReference type="OrthoDB" id="9810350at2"/>
<name>A0A418KQ99_9ACTN</name>
<comment type="caution">
    <text evidence="11">The sequence shown here is derived from an EMBL/GenBank/DDBJ whole genome shotgun (WGS) entry which is preliminary data.</text>
</comment>
<evidence type="ECO:0000256" key="5">
    <source>
        <dbReference type="ARBA" id="ARBA00022692"/>
    </source>
</evidence>
<dbReference type="GO" id="GO:0008381">
    <property type="term" value="F:mechanosensitive monoatomic ion channel activity"/>
    <property type="evidence" value="ECO:0007669"/>
    <property type="project" value="UniProtKB-UniRule"/>
</dbReference>
<comment type="function">
    <text evidence="10">Channel that opens in response to stretch forces in the membrane lipid bilayer. May participate in the regulation of osmotic pressure changes within the cell.</text>
</comment>
<feature type="transmembrane region" description="Helical" evidence="10">
    <location>
        <begin position="21"/>
        <end position="47"/>
    </location>
</feature>
<proteinExistence type="inferred from homology"/>
<dbReference type="PANTHER" id="PTHR30266">
    <property type="entry name" value="MECHANOSENSITIVE CHANNEL MSCL"/>
    <property type="match status" value="1"/>
</dbReference>
<sequence>MLKGFRDFISRGNVVDLAVAVVIGGAFTLIINAIVQGFISPLIAAIFGEPDLTRVMTFEINGAEFSIGLILDAVFNFLCVAAAVYFFIITPINKLRELRAKEPESEEEATPPEDILLLREIRDALRDRV</sequence>
<dbReference type="PANTHER" id="PTHR30266:SF2">
    <property type="entry name" value="LARGE-CONDUCTANCE MECHANOSENSITIVE CHANNEL"/>
    <property type="match status" value="1"/>
</dbReference>
<evidence type="ECO:0000256" key="7">
    <source>
        <dbReference type="ARBA" id="ARBA00023065"/>
    </source>
</evidence>
<evidence type="ECO:0000313" key="11">
    <source>
        <dbReference type="EMBL" id="RIQ22325.1"/>
    </source>
</evidence>
<evidence type="ECO:0000256" key="3">
    <source>
        <dbReference type="ARBA" id="ARBA00022448"/>
    </source>
</evidence>
<dbReference type="Pfam" id="PF01741">
    <property type="entry name" value="MscL"/>
    <property type="match status" value="1"/>
</dbReference>
<dbReference type="NCBIfam" id="TIGR00220">
    <property type="entry name" value="mscL"/>
    <property type="match status" value="1"/>
</dbReference>
<dbReference type="InterPro" id="IPR019823">
    <property type="entry name" value="Mechanosensitive_channel_CS"/>
</dbReference>
<dbReference type="InterPro" id="IPR001185">
    <property type="entry name" value="MS_channel"/>
</dbReference>
<dbReference type="InterPro" id="IPR036019">
    <property type="entry name" value="MscL_channel"/>
</dbReference>
<keyword evidence="4 10" id="KW-1003">Cell membrane</keyword>
<evidence type="ECO:0000256" key="1">
    <source>
        <dbReference type="ARBA" id="ARBA00004651"/>
    </source>
</evidence>
<evidence type="ECO:0000256" key="6">
    <source>
        <dbReference type="ARBA" id="ARBA00022989"/>
    </source>
</evidence>
<organism evidence="11 12">
    <name type="scientific">Jiangella rhizosphaerae</name>
    <dbReference type="NCBI Taxonomy" id="2293569"/>
    <lineage>
        <taxon>Bacteria</taxon>
        <taxon>Bacillati</taxon>
        <taxon>Actinomycetota</taxon>
        <taxon>Actinomycetes</taxon>
        <taxon>Jiangellales</taxon>
        <taxon>Jiangellaceae</taxon>
        <taxon>Jiangella</taxon>
    </lineage>
</organism>
<keyword evidence="5 10" id="KW-0812">Transmembrane</keyword>
<comment type="subcellular location">
    <subcellularLocation>
        <location evidence="1 10">Cell membrane</location>
        <topology evidence="1 10">Multi-pass membrane protein</topology>
    </subcellularLocation>
</comment>
<dbReference type="AlphaFoldDB" id="A0A418KQ99"/>
<comment type="similarity">
    <text evidence="2 10">Belongs to the MscL family.</text>
</comment>